<comment type="subunit">
    <text evidence="22">Interacts with the ASCC complex composed of ASCC1, ASCC2 and ASCC3. Interacts directly with ASCC3, and is thereby recruited to the ASCC complex. Interacts with OTUD4; the interaction is direct. Interacts with USP7 and USP9X.</text>
</comment>
<dbReference type="SMR" id="A0A6P5MB72"/>
<dbReference type="GO" id="GO:0006307">
    <property type="term" value="P:DNA alkylation repair"/>
    <property type="evidence" value="ECO:0007669"/>
    <property type="project" value="Ensembl"/>
</dbReference>
<sequence length="292" mass="33411">MTMDDKRRRVRVQGVWAGPAKSQAAVKPALSAKGHAPQGLAQTWMKRESLPPERQFVYKEPKAEVLRRIPDPQVIDKEGVYEISASPTGISRIRLFPNFIESEEADWIFEQLCQDIPWKQRTGIREGISYLQPRLTAWYGELPYTYSRITMEPNPEWHPVLSMLKSRIEENTGHTFNSLLCNLYRNDKDSVDWHSDDEPSLGACPIIASLSLGATRVFEMRKKPPPEENGDYTYVEKVKIPLDHGTLLVMEGATQADWQHRVPKEYHSKGARVNLTFRTVFSEPSGMDSRVT</sequence>
<evidence type="ECO:0000256" key="24">
    <source>
        <dbReference type="ARBA" id="ARBA00066725"/>
    </source>
</evidence>
<dbReference type="GO" id="GO:0008198">
    <property type="term" value="F:ferrous iron binding"/>
    <property type="evidence" value="ECO:0007669"/>
    <property type="project" value="Ensembl"/>
</dbReference>
<evidence type="ECO:0000256" key="5">
    <source>
        <dbReference type="ARBA" id="ARBA00022490"/>
    </source>
</evidence>
<proteinExistence type="inferred from homology"/>
<comment type="catalytic activity">
    <reaction evidence="18">
        <text>an N(3)-methyl-2'-deoxycytidine in single-stranded DNA + 2-oxoglutarate + O2 = a 2'-deoxycytidine in single-stranded DNA + formaldehyde + succinate + CO2 + H(+)</text>
        <dbReference type="Rhea" id="RHEA:70435"/>
        <dbReference type="Rhea" id="RHEA-COMP:12846"/>
        <dbReference type="Rhea" id="RHEA-COMP:17894"/>
        <dbReference type="ChEBI" id="CHEBI:15378"/>
        <dbReference type="ChEBI" id="CHEBI:15379"/>
        <dbReference type="ChEBI" id="CHEBI:16526"/>
        <dbReference type="ChEBI" id="CHEBI:16810"/>
        <dbReference type="ChEBI" id="CHEBI:16842"/>
        <dbReference type="ChEBI" id="CHEBI:30031"/>
        <dbReference type="ChEBI" id="CHEBI:85452"/>
        <dbReference type="ChEBI" id="CHEBI:139075"/>
    </reaction>
    <physiologicalReaction direction="left-to-right" evidence="18">
        <dbReference type="Rhea" id="RHEA:70436"/>
    </physiologicalReaction>
</comment>
<gene>
    <name evidence="29 30" type="primary">ALKBH3</name>
</gene>
<evidence type="ECO:0000256" key="16">
    <source>
        <dbReference type="ARBA" id="ARBA00050870"/>
    </source>
</evidence>
<feature type="domain" description="Fe2OG dioxygenase" evidence="27">
    <location>
        <begin position="175"/>
        <end position="281"/>
    </location>
</feature>
<keyword evidence="5" id="KW-0963">Cytoplasm</keyword>
<comment type="catalytic activity">
    <reaction evidence="17">
        <text>an N(1)-methyl-2'-deoxyadenosine in single-stranded DNA + 2-oxoglutarate + O2 = a 2'-deoxyadenosine in single-stranded DNA + formaldehyde + succinate + CO2 + H(+)</text>
        <dbReference type="Rhea" id="RHEA:70447"/>
        <dbReference type="Rhea" id="RHEA-COMP:17895"/>
        <dbReference type="Rhea" id="RHEA-COMP:17896"/>
        <dbReference type="ChEBI" id="CHEBI:15378"/>
        <dbReference type="ChEBI" id="CHEBI:15379"/>
        <dbReference type="ChEBI" id="CHEBI:16526"/>
        <dbReference type="ChEBI" id="CHEBI:16810"/>
        <dbReference type="ChEBI" id="CHEBI:16842"/>
        <dbReference type="ChEBI" id="CHEBI:30031"/>
        <dbReference type="ChEBI" id="CHEBI:90615"/>
        <dbReference type="ChEBI" id="CHEBI:139096"/>
    </reaction>
    <physiologicalReaction direction="left-to-right" evidence="17">
        <dbReference type="Rhea" id="RHEA:70448"/>
    </physiologicalReaction>
</comment>
<keyword evidence="13" id="KW-0234">DNA repair</keyword>
<organism evidence="28 30">
    <name type="scientific">Phascolarctos cinereus</name>
    <name type="common">Koala</name>
    <dbReference type="NCBI Taxonomy" id="38626"/>
    <lineage>
        <taxon>Eukaryota</taxon>
        <taxon>Metazoa</taxon>
        <taxon>Chordata</taxon>
        <taxon>Craniata</taxon>
        <taxon>Vertebrata</taxon>
        <taxon>Euteleostomi</taxon>
        <taxon>Mammalia</taxon>
        <taxon>Metatheria</taxon>
        <taxon>Diprotodontia</taxon>
        <taxon>Phascolarctidae</taxon>
        <taxon>Phascolarctos</taxon>
    </lineage>
</organism>
<keyword evidence="8" id="KW-0832">Ubl conjugation</keyword>
<evidence type="ECO:0000313" key="28">
    <source>
        <dbReference type="Proteomes" id="UP000515140"/>
    </source>
</evidence>
<dbReference type="InterPro" id="IPR027450">
    <property type="entry name" value="AlkB-like"/>
</dbReference>
<evidence type="ECO:0000256" key="26">
    <source>
        <dbReference type="ARBA" id="ARBA00077988"/>
    </source>
</evidence>
<evidence type="ECO:0000256" key="12">
    <source>
        <dbReference type="ARBA" id="ARBA00023097"/>
    </source>
</evidence>
<comment type="subcellular location">
    <subcellularLocation>
        <location evidence="3">Cytoplasm</location>
    </subcellularLocation>
    <subcellularLocation>
        <location evidence="2">Nucleus</location>
    </subcellularLocation>
</comment>
<evidence type="ECO:0000256" key="4">
    <source>
        <dbReference type="ARBA" id="ARBA00007879"/>
    </source>
</evidence>
<evidence type="ECO:0000259" key="27">
    <source>
        <dbReference type="PROSITE" id="PS51471"/>
    </source>
</evidence>
<dbReference type="Gene3D" id="2.60.120.590">
    <property type="entry name" value="Alpha-ketoglutarate-dependent dioxygenase AlkB-like"/>
    <property type="match status" value="1"/>
</dbReference>
<evidence type="ECO:0000256" key="15">
    <source>
        <dbReference type="ARBA" id="ARBA00023278"/>
    </source>
</evidence>
<evidence type="ECO:0000256" key="7">
    <source>
        <dbReference type="ARBA" id="ARBA00022763"/>
    </source>
</evidence>
<dbReference type="GO" id="GO:0005654">
    <property type="term" value="C:nucleoplasm"/>
    <property type="evidence" value="ECO:0007669"/>
    <property type="project" value="Ensembl"/>
</dbReference>
<evidence type="ECO:0000256" key="19">
    <source>
        <dbReference type="ARBA" id="ARBA00052597"/>
    </source>
</evidence>
<evidence type="ECO:0000256" key="10">
    <source>
        <dbReference type="ARBA" id="ARBA00023002"/>
    </source>
</evidence>
<dbReference type="GeneTree" id="ENSGT00940000157226"/>
<evidence type="ECO:0000256" key="17">
    <source>
        <dbReference type="ARBA" id="ARBA00051010"/>
    </source>
</evidence>
<comment type="catalytic activity">
    <reaction evidence="16">
        <text>an N(1)-methyladenosine in mRNA + 2-oxoglutarate + O2 = an adenosine in mRNA + formaldehyde + succinate + CO2</text>
        <dbReference type="Rhea" id="RHEA:49516"/>
        <dbReference type="Rhea" id="RHEA-COMP:12414"/>
        <dbReference type="Rhea" id="RHEA-COMP:12415"/>
        <dbReference type="ChEBI" id="CHEBI:15379"/>
        <dbReference type="ChEBI" id="CHEBI:16526"/>
        <dbReference type="ChEBI" id="CHEBI:16810"/>
        <dbReference type="ChEBI" id="CHEBI:16842"/>
        <dbReference type="ChEBI" id="CHEBI:30031"/>
        <dbReference type="ChEBI" id="CHEBI:74411"/>
        <dbReference type="ChEBI" id="CHEBI:74491"/>
        <dbReference type="EC" id="1.14.11.54"/>
    </reaction>
</comment>
<dbReference type="PROSITE" id="PS51471">
    <property type="entry name" value="FE2OG_OXY"/>
    <property type="match status" value="1"/>
</dbReference>
<dbReference type="KEGG" id="pcw:110223980"/>
<evidence type="ECO:0000256" key="3">
    <source>
        <dbReference type="ARBA" id="ARBA00004496"/>
    </source>
</evidence>
<evidence type="ECO:0000256" key="25">
    <source>
        <dbReference type="ARBA" id="ARBA00071421"/>
    </source>
</evidence>
<reference evidence="29 30" key="1">
    <citation type="submission" date="2025-04" db="UniProtKB">
        <authorList>
            <consortium name="RefSeq"/>
        </authorList>
    </citation>
    <scope>IDENTIFICATION</scope>
    <source>
        <tissue evidence="29 30">Spleen</tissue>
    </source>
</reference>
<evidence type="ECO:0000256" key="22">
    <source>
        <dbReference type="ARBA" id="ARBA00064884"/>
    </source>
</evidence>
<dbReference type="GO" id="GO:0008283">
    <property type="term" value="P:cell population proliferation"/>
    <property type="evidence" value="ECO:0007669"/>
    <property type="project" value="Ensembl"/>
</dbReference>
<dbReference type="AlphaFoldDB" id="A0A6P5MB72"/>
<evidence type="ECO:0000256" key="1">
    <source>
        <dbReference type="ARBA" id="ARBA00001954"/>
    </source>
</evidence>
<accession>A0A6P5MB72</accession>
<evidence type="ECO:0000313" key="29">
    <source>
        <dbReference type="RefSeq" id="XP_020865415.1"/>
    </source>
</evidence>
<dbReference type="GO" id="GO:0005739">
    <property type="term" value="C:mitochondrion"/>
    <property type="evidence" value="ECO:0007669"/>
    <property type="project" value="Ensembl"/>
</dbReference>
<evidence type="ECO:0000256" key="18">
    <source>
        <dbReference type="ARBA" id="ARBA00051165"/>
    </source>
</evidence>
<dbReference type="InterPro" id="IPR005123">
    <property type="entry name" value="Oxoglu/Fe-dep_dioxygenase_dom"/>
</dbReference>
<evidence type="ECO:0000256" key="11">
    <source>
        <dbReference type="ARBA" id="ARBA00023004"/>
    </source>
</evidence>
<dbReference type="GO" id="GO:1990930">
    <property type="term" value="F:mRNA N1-methyladenosine dioxygenase activity"/>
    <property type="evidence" value="ECO:0007669"/>
    <property type="project" value="UniProtKB-EC"/>
</dbReference>
<evidence type="ECO:0000256" key="21">
    <source>
        <dbReference type="ARBA" id="ARBA00054625"/>
    </source>
</evidence>
<keyword evidence="12" id="KW-0558">Oxidation</keyword>
<dbReference type="GO" id="GO:0005829">
    <property type="term" value="C:cytosol"/>
    <property type="evidence" value="ECO:0007669"/>
    <property type="project" value="Ensembl"/>
</dbReference>
<keyword evidence="9 29" id="KW-0223">Dioxygenase</keyword>
<dbReference type="GeneID" id="110223980"/>
<dbReference type="RefSeq" id="XP_020865415.1">
    <property type="nucleotide sequence ID" value="XM_021009756.1"/>
</dbReference>
<dbReference type="RefSeq" id="XP_020865416.1">
    <property type="nucleotide sequence ID" value="XM_021009757.1"/>
</dbReference>
<keyword evidence="11" id="KW-0408">Iron</keyword>
<protein>
    <recommendedName>
        <fullName evidence="25">Alpha-ketoglutarate-dependent dioxygenase alkB homolog 3</fullName>
        <ecNumber evidence="24">1.14.11.33</ecNumber>
        <ecNumber evidence="23">1.14.11.54</ecNumber>
    </recommendedName>
    <alternativeName>
        <fullName evidence="26">Alkylated DNA repair protein alkB homolog 3</fullName>
    </alternativeName>
</protein>
<evidence type="ECO:0000256" key="13">
    <source>
        <dbReference type="ARBA" id="ARBA00023204"/>
    </source>
</evidence>
<evidence type="ECO:0000256" key="6">
    <source>
        <dbReference type="ARBA" id="ARBA00022723"/>
    </source>
</evidence>
<comment type="catalytic activity">
    <reaction evidence="20">
        <text>a methylated nucleobase within DNA + 2-oxoglutarate + O2 = a nucleobase within DNA + formaldehyde + succinate + CO2</text>
        <dbReference type="Rhea" id="RHEA:30299"/>
        <dbReference type="Rhea" id="RHEA-COMP:12192"/>
        <dbReference type="Rhea" id="RHEA-COMP:12193"/>
        <dbReference type="ChEBI" id="CHEBI:15379"/>
        <dbReference type="ChEBI" id="CHEBI:16526"/>
        <dbReference type="ChEBI" id="CHEBI:16810"/>
        <dbReference type="ChEBI" id="CHEBI:16842"/>
        <dbReference type="ChEBI" id="CHEBI:30031"/>
        <dbReference type="ChEBI" id="CHEBI:32875"/>
        <dbReference type="ChEBI" id="CHEBI:64428"/>
        <dbReference type="EC" id="1.14.11.33"/>
    </reaction>
    <physiologicalReaction direction="left-to-right" evidence="20">
        <dbReference type="Rhea" id="RHEA:30300"/>
    </physiologicalReaction>
</comment>
<dbReference type="InterPro" id="IPR032854">
    <property type="entry name" value="ALKBH3"/>
</dbReference>
<evidence type="ECO:0000256" key="2">
    <source>
        <dbReference type="ARBA" id="ARBA00004123"/>
    </source>
</evidence>
<evidence type="ECO:0000313" key="30">
    <source>
        <dbReference type="RefSeq" id="XP_020865416.1"/>
    </source>
</evidence>
<dbReference type="EC" id="1.14.11.33" evidence="24"/>
<name>A0A6P5MB72_PHACI</name>
<evidence type="ECO:0000256" key="20">
    <source>
        <dbReference type="ARBA" id="ARBA00053025"/>
    </source>
</evidence>
<dbReference type="Proteomes" id="UP000515140">
    <property type="component" value="Unplaced"/>
</dbReference>
<keyword evidence="7" id="KW-0227">DNA damage</keyword>
<evidence type="ECO:0000256" key="8">
    <source>
        <dbReference type="ARBA" id="ARBA00022843"/>
    </source>
</evidence>
<dbReference type="PANTHER" id="PTHR31212">
    <property type="entry name" value="ALPHA-KETOGLUTARATE-DEPENDENT DIOXYGENASE ALKB HOMOLOG 3"/>
    <property type="match status" value="1"/>
</dbReference>
<dbReference type="EC" id="1.14.11.54" evidence="23"/>
<dbReference type="GO" id="GO:2000766">
    <property type="term" value="P:negative regulation of cytoplasmic translation"/>
    <property type="evidence" value="ECO:0007669"/>
    <property type="project" value="Ensembl"/>
</dbReference>
<comment type="cofactor">
    <cofactor evidence="1">
        <name>Fe(2+)</name>
        <dbReference type="ChEBI" id="CHEBI:29033"/>
    </cofactor>
</comment>
<dbReference type="GO" id="GO:0035516">
    <property type="term" value="F:broad specificity oxidative DNA demethylase activity"/>
    <property type="evidence" value="ECO:0007669"/>
    <property type="project" value="UniProtKB-EC"/>
</dbReference>
<keyword evidence="6" id="KW-0479">Metal-binding</keyword>
<dbReference type="InterPro" id="IPR037151">
    <property type="entry name" value="AlkB-like_sf"/>
</dbReference>
<dbReference type="OMA" id="FEFHQPT"/>
<keyword evidence="14" id="KW-0539">Nucleus</keyword>
<dbReference type="CTD" id="221120"/>
<dbReference type="SUPFAM" id="SSF51197">
    <property type="entry name" value="Clavaminate synthase-like"/>
    <property type="match status" value="1"/>
</dbReference>
<evidence type="ECO:0000256" key="9">
    <source>
        <dbReference type="ARBA" id="ARBA00022964"/>
    </source>
</evidence>
<keyword evidence="15" id="KW-0379">Hydroxylation</keyword>
<comment type="similarity">
    <text evidence="4">Belongs to the alkB family.</text>
</comment>
<dbReference type="FunFam" id="2.60.120.590:FF:000003">
    <property type="entry name" value="alpha-ketoglutarate-dependent dioxygenase alkB homolog 3"/>
    <property type="match status" value="1"/>
</dbReference>
<keyword evidence="10" id="KW-0560">Oxidoreductase</keyword>
<dbReference type="Pfam" id="PF13532">
    <property type="entry name" value="2OG-FeII_Oxy_2"/>
    <property type="match status" value="1"/>
</dbReference>
<dbReference type="PANTHER" id="PTHR31212:SF4">
    <property type="entry name" value="ALPHA-KETOGLUTARATE-DEPENDENT DIOXYGENASE ALKB HOMOLOG 3"/>
    <property type="match status" value="1"/>
</dbReference>
<evidence type="ECO:0000256" key="23">
    <source>
        <dbReference type="ARBA" id="ARBA00066588"/>
    </source>
</evidence>
<comment type="function">
    <text evidence="21">Dioxygenase that mediates demethylation of DNA and RNA containing 1-methyladenosine (m1A). Repairs alkylated DNA containing 1-methyladenosine (m1A) and 3-methylcytosine (m3C) by oxidative demethylation. Has a strong preference for single-stranded DNA. Able to process alkylated m3C within double-stranded regions via its interaction with ASCC3, which promotes DNA unwinding to generate single-stranded substrate needed for ALKBH3. Can repair exocyclic 3,N4-ethenocytosine adducs in single-stranded DNA. Also acts on RNA. Demethylates N(1)-methyladenosine (m1A) RNA, an epigenetic internal modification of messenger RNAs (mRNAs) highly enriched within 5'-untranslated regions (UTRs) and in the vicinity of start codons. Requires molecular oxygen, alpha-ketoglutarate and iron.</text>
</comment>
<keyword evidence="28" id="KW-1185">Reference proteome</keyword>
<evidence type="ECO:0000256" key="14">
    <source>
        <dbReference type="ARBA" id="ARBA00023242"/>
    </source>
</evidence>
<comment type="catalytic activity">
    <reaction evidence="19">
        <text>a 3,N(4)-etheno-2'-deoxycytidine in single-stranded DNA + 2-oxoglutarate + O2 + H2O = a 2'-deoxycytidine in single-stranded DNA + glyoxal + succinate + CO2</text>
        <dbReference type="Rhea" id="RHEA:70471"/>
        <dbReference type="Rhea" id="RHEA-COMP:12846"/>
        <dbReference type="Rhea" id="RHEA-COMP:17906"/>
        <dbReference type="ChEBI" id="CHEBI:15377"/>
        <dbReference type="ChEBI" id="CHEBI:15379"/>
        <dbReference type="ChEBI" id="CHEBI:16526"/>
        <dbReference type="ChEBI" id="CHEBI:16810"/>
        <dbReference type="ChEBI" id="CHEBI:30031"/>
        <dbReference type="ChEBI" id="CHEBI:34779"/>
        <dbReference type="ChEBI" id="CHEBI:85452"/>
        <dbReference type="ChEBI" id="CHEBI:189585"/>
    </reaction>
    <physiologicalReaction direction="left-to-right" evidence="19">
        <dbReference type="Rhea" id="RHEA:70472"/>
    </physiologicalReaction>
</comment>